<sequence>MCTCCGRICYIVDRCYRKHGFPPGSCFRGSGSNVNYAAGDGDDFERKEEDINSNLDKDQVAPPIFTMMNIRHYFHDIATSSDSFKGMWIINTGASDHICGSLEPFTAYEKIKSVIIKLPDGSDMCPLQFLRKLCNQFSCITANKIGLRDVCHFAKKNGEARHAFELLHMDIWGPFSVPLIHNHRYILPVVNDYSRFSWTVLLKGKYETRVHIQKFVLLMEKQFGAVVKVIRSAIGAEFMLCDFYASKGIHRQTS</sequence>
<dbReference type="EMBL" id="QJKJ01012560">
    <property type="protein sequence ID" value="RDX68400.1"/>
    <property type="molecule type" value="Genomic_DNA"/>
</dbReference>
<evidence type="ECO:0000313" key="1">
    <source>
        <dbReference type="EMBL" id="RDX68400.1"/>
    </source>
</evidence>
<comment type="caution">
    <text evidence="1">The sequence shown here is derived from an EMBL/GenBank/DDBJ whole genome shotgun (WGS) entry which is preliminary data.</text>
</comment>
<gene>
    <name evidence="1" type="ORF">CR513_52619</name>
</gene>
<dbReference type="Proteomes" id="UP000257109">
    <property type="component" value="Unassembled WGS sequence"/>
</dbReference>
<evidence type="ECO:0000313" key="2">
    <source>
        <dbReference type="Proteomes" id="UP000257109"/>
    </source>
</evidence>
<dbReference type="GO" id="GO:0003676">
    <property type="term" value="F:nucleic acid binding"/>
    <property type="evidence" value="ECO:0007669"/>
    <property type="project" value="InterPro"/>
</dbReference>
<protein>
    <recommendedName>
        <fullName evidence="3">Integrase catalytic domain-containing protein</fullName>
    </recommendedName>
</protein>
<accession>A0A371EQQ9</accession>
<feature type="non-terminal residue" evidence="1">
    <location>
        <position position="1"/>
    </location>
</feature>
<dbReference type="OrthoDB" id="1380361at2759"/>
<organism evidence="1 2">
    <name type="scientific">Mucuna pruriens</name>
    <name type="common">Velvet bean</name>
    <name type="synonym">Dolichos pruriens</name>
    <dbReference type="NCBI Taxonomy" id="157652"/>
    <lineage>
        <taxon>Eukaryota</taxon>
        <taxon>Viridiplantae</taxon>
        <taxon>Streptophyta</taxon>
        <taxon>Embryophyta</taxon>
        <taxon>Tracheophyta</taxon>
        <taxon>Spermatophyta</taxon>
        <taxon>Magnoliopsida</taxon>
        <taxon>eudicotyledons</taxon>
        <taxon>Gunneridae</taxon>
        <taxon>Pentapetalae</taxon>
        <taxon>rosids</taxon>
        <taxon>fabids</taxon>
        <taxon>Fabales</taxon>
        <taxon>Fabaceae</taxon>
        <taxon>Papilionoideae</taxon>
        <taxon>50 kb inversion clade</taxon>
        <taxon>NPAAA clade</taxon>
        <taxon>indigoferoid/millettioid clade</taxon>
        <taxon>Phaseoleae</taxon>
        <taxon>Mucuna</taxon>
    </lineage>
</organism>
<dbReference type="PANTHER" id="PTHR42648">
    <property type="entry name" value="TRANSPOSASE, PUTATIVE-RELATED"/>
    <property type="match status" value="1"/>
</dbReference>
<reference evidence="1" key="1">
    <citation type="submission" date="2018-05" db="EMBL/GenBank/DDBJ databases">
        <title>Draft genome of Mucuna pruriens seed.</title>
        <authorList>
            <person name="Nnadi N.E."/>
            <person name="Vos R."/>
            <person name="Hasami M.H."/>
            <person name="Devisetty U.K."/>
            <person name="Aguiy J.C."/>
        </authorList>
    </citation>
    <scope>NUCLEOTIDE SEQUENCE [LARGE SCALE GENOMIC DNA]</scope>
    <source>
        <strain evidence="1">JCA_2017</strain>
    </source>
</reference>
<dbReference type="AlphaFoldDB" id="A0A371EQQ9"/>
<dbReference type="InterPro" id="IPR039537">
    <property type="entry name" value="Retrotran_Ty1/copia-like"/>
</dbReference>
<evidence type="ECO:0008006" key="3">
    <source>
        <dbReference type="Google" id="ProtNLM"/>
    </source>
</evidence>
<dbReference type="InterPro" id="IPR036397">
    <property type="entry name" value="RNaseH_sf"/>
</dbReference>
<proteinExistence type="predicted"/>
<dbReference type="SUPFAM" id="SSF53098">
    <property type="entry name" value="Ribonuclease H-like"/>
    <property type="match status" value="1"/>
</dbReference>
<keyword evidence="2" id="KW-1185">Reference proteome</keyword>
<dbReference type="Gene3D" id="3.30.420.10">
    <property type="entry name" value="Ribonuclease H-like superfamily/Ribonuclease H"/>
    <property type="match status" value="1"/>
</dbReference>
<dbReference type="InterPro" id="IPR012337">
    <property type="entry name" value="RNaseH-like_sf"/>
</dbReference>
<name>A0A371EQQ9_MUCPR</name>
<dbReference type="PANTHER" id="PTHR42648:SF31">
    <property type="entry name" value="RNA-DIRECTED DNA POLYMERASE"/>
    <property type="match status" value="1"/>
</dbReference>